<protein>
    <submittedName>
        <fullName evidence="2">Uncharacterized protein</fullName>
    </submittedName>
</protein>
<gene>
    <name evidence="2" type="ORF">ONB1V03_LOCUS2602</name>
</gene>
<dbReference type="Proteomes" id="UP000728032">
    <property type="component" value="Unassembled WGS sequence"/>
</dbReference>
<evidence type="ECO:0000313" key="3">
    <source>
        <dbReference type="Proteomes" id="UP000728032"/>
    </source>
</evidence>
<feature type="transmembrane region" description="Helical" evidence="1">
    <location>
        <begin position="63"/>
        <end position="81"/>
    </location>
</feature>
<dbReference type="AlphaFoldDB" id="A0A7R9LF24"/>
<keyword evidence="3" id="KW-1185">Reference proteome</keyword>
<organism evidence="2">
    <name type="scientific">Oppiella nova</name>
    <dbReference type="NCBI Taxonomy" id="334625"/>
    <lineage>
        <taxon>Eukaryota</taxon>
        <taxon>Metazoa</taxon>
        <taxon>Ecdysozoa</taxon>
        <taxon>Arthropoda</taxon>
        <taxon>Chelicerata</taxon>
        <taxon>Arachnida</taxon>
        <taxon>Acari</taxon>
        <taxon>Acariformes</taxon>
        <taxon>Sarcoptiformes</taxon>
        <taxon>Oribatida</taxon>
        <taxon>Brachypylina</taxon>
        <taxon>Oppioidea</taxon>
        <taxon>Oppiidae</taxon>
        <taxon>Oppiella</taxon>
    </lineage>
</organism>
<dbReference type="EMBL" id="OC915456">
    <property type="protein sequence ID" value="CAD7640524.1"/>
    <property type="molecule type" value="Genomic_DNA"/>
</dbReference>
<evidence type="ECO:0000313" key="2">
    <source>
        <dbReference type="EMBL" id="CAD7640524.1"/>
    </source>
</evidence>
<dbReference type="EMBL" id="CAJPVJ010000631">
    <property type="protein sequence ID" value="CAG2163018.1"/>
    <property type="molecule type" value="Genomic_DNA"/>
</dbReference>
<evidence type="ECO:0000256" key="1">
    <source>
        <dbReference type="SAM" id="Phobius"/>
    </source>
</evidence>
<keyword evidence="1" id="KW-1133">Transmembrane helix</keyword>
<keyword evidence="1" id="KW-0472">Membrane</keyword>
<sequence>MGNRFRRRIGSIQSGNWCSLPLPQSLPNQSHLKQFVDNILFEQPVYSTSNTVIPNIKGSRMRFYGWPRIFCLFLGVIAFFSDLRFPDETAEFFGIDVLQSYEDYFADVKDAPNIRVKPNHTKDKDLIEQNVSRVYAGLRKRNLSNRFSRLQKSWNILEIVVNVLSGVREMS</sequence>
<name>A0A7R9LF24_9ACAR</name>
<dbReference type="OrthoDB" id="10042652at2759"/>
<reference evidence="2" key="1">
    <citation type="submission" date="2020-11" db="EMBL/GenBank/DDBJ databases">
        <authorList>
            <person name="Tran Van P."/>
        </authorList>
    </citation>
    <scope>NUCLEOTIDE SEQUENCE</scope>
</reference>
<keyword evidence="1" id="KW-0812">Transmembrane</keyword>
<accession>A0A7R9LF24</accession>
<proteinExistence type="predicted"/>